<evidence type="ECO:0000313" key="1">
    <source>
        <dbReference type="EMBL" id="NNV19952.1"/>
    </source>
</evidence>
<name>A0A7Y3T642_9HYPH</name>
<sequence>MAFHNFFPGSVKRIAGREFILGVPDAETGFYTLLADGKVVITIDRRTLMDLTGGDDVDLSILGFTTYG</sequence>
<protein>
    <submittedName>
        <fullName evidence="1">Uncharacterized protein</fullName>
    </submittedName>
</protein>
<gene>
    <name evidence="1" type="ORF">EHE22_05855</name>
</gene>
<comment type="caution">
    <text evidence="1">The sequence shown here is derived from an EMBL/GenBank/DDBJ whole genome shotgun (WGS) entry which is preliminary data.</text>
</comment>
<reference evidence="1 2" key="1">
    <citation type="submission" date="2018-11" db="EMBL/GenBank/DDBJ databases">
        <title>Genome sequencing and analysis.</title>
        <authorList>
            <person name="Huang Y.-T."/>
        </authorList>
    </citation>
    <scope>NUCLEOTIDE SEQUENCE [LARGE SCALE GENOMIC DNA]</scope>
    <source>
        <strain evidence="1 2">SHIN</strain>
    </source>
</reference>
<dbReference type="AlphaFoldDB" id="A0A7Y3T642"/>
<evidence type="ECO:0000313" key="2">
    <source>
        <dbReference type="Proteomes" id="UP000526233"/>
    </source>
</evidence>
<dbReference type="RefSeq" id="WP_171379701.1">
    <property type="nucleotide sequence ID" value="NZ_PKQI01000001.1"/>
</dbReference>
<dbReference type="EMBL" id="PKQI01000001">
    <property type="protein sequence ID" value="NNV19952.1"/>
    <property type="molecule type" value="Genomic_DNA"/>
</dbReference>
<dbReference type="Proteomes" id="UP000526233">
    <property type="component" value="Unassembled WGS sequence"/>
</dbReference>
<organism evidence="1 2">
    <name type="scientific">Brucella pseudogrignonensis</name>
    <dbReference type="NCBI Taxonomy" id="419475"/>
    <lineage>
        <taxon>Bacteria</taxon>
        <taxon>Pseudomonadati</taxon>
        <taxon>Pseudomonadota</taxon>
        <taxon>Alphaproteobacteria</taxon>
        <taxon>Hyphomicrobiales</taxon>
        <taxon>Brucellaceae</taxon>
        <taxon>Brucella/Ochrobactrum group</taxon>
        <taxon>Brucella</taxon>
    </lineage>
</organism>
<accession>A0A7Y3T642</accession>
<proteinExistence type="predicted"/>